<protein>
    <submittedName>
        <fullName evidence="2">Uncharacterized protein</fullName>
    </submittedName>
</protein>
<dbReference type="EMBL" id="DS178289">
    <property type="protein sequence ID" value="EFP84206.1"/>
    <property type="molecule type" value="Genomic_DNA"/>
</dbReference>
<dbReference type="KEGG" id="pgr:PGTG_10584"/>
<dbReference type="VEuPathDB" id="FungiDB:PGTG_10584"/>
<organism evidence="2 3">
    <name type="scientific">Puccinia graminis f. sp. tritici (strain CRL 75-36-700-3 / race SCCL)</name>
    <name type="common">Black stem rust fungus</name>
    <dbReference type="NCBI Taxonomy" id="418459"/>
    <lineage>
        <taxon>Eukaryota</taxon>
        <taxon>Fungi</taxon>
        <taxon>Dikarya</taxon>
        <taxon>Basidiomycota</taxon>
        <taxon>Pucciniomycotina</taxon>
        <taxon>Pucciniomycetes</taxon>
        <taxon>Pucciniales</taxon>
        <taxon>Pucciniaceae</taxon>
        <taxon>Puccinia</taxon>
    </lineage>
</organism>
<gene>
    <name evidence="2" type="ORF">PGTG_10584</name>
</gene>
<dbReference type="OrthoDB" id="10358436at2759"/>
<reference evidence="3" key="2">
    <citation type="journal article" date="2011" name="Proc. Natl. Acad. Sci. U.S.A.">
        <title>Obligate biotrophy features unraveled by the genomic analysis of rust fungi.</title>
        <authorList>
            <person name="Duplessis S."/>
            <person name="Cuomo C.A."/>
            <person name="Lin Y.-C."/>
            <person name="Aerts A."/>
            <person name="Tisserant E."/>
            <person name="Veneault-Fourrey C."/>
            <person name="Joly D.L."/>
            <person name="Hacquard S."/>
            <person name="Amselem J."/>
            <person name="Cantarel B.L."/>
            <person name="Chiu R."/>
            <person name="Coutinho P.M."/>
            <person name="Feau N."/>
            <person name="Field M."/>
            <person name="Frey P."/>
            <person name="Gelhaye E."/>
            <person name="Goldberg J."/>
            <person name="Grabherr M.G."/>
            <person name="Kodira C.D."/>
            <person name="Kohler A."/>
            <person name="Kuees U."/>
            <person name="Lindquist E.A."/>
            <person name="Lucas S.M."/>
            <person name="Mago R."/>
            <person name="Mauceli E."/>
            <person name="Morin E."/>
            <person name="Murat C."/>
            <person name="Pangilinan J.L."/>
            <person name="Park R."/>
            <person name="Pearson M."/>
            <person name="Quesneville H."/>
            <person name="Rouhier N."/>
            <person name="Sakthikumar S."/>
            <person name="Salamov A.A."/>
            <person name="Schmutz J."/>
            <person name="Selles B."/>
            <person name="Shapiro H."/>
            <person name="Tanguay P."/>
            <person name="Tuskan G.A."/>
            <person name="Henrissat B."/>
            <person name="Van de Peer Y."/>
            <person name="Rouze P."/>
            <person name="Ellis J.G."/>
            <person name="Dodds P.N."/>
            <person name="Schein J.E."/>
            <person name="Zhong S."/>
            <person name="Hamelin R.C."/>
            <person name="Grigoriev I.V."/>
            <person name="Szabo L.J."/>
            <person name="Martin F."/>
        </authorList>
    </citation>
    <scope>NUCLEOTIDE SEQUENCE [LARGE SCALE GENOMIC DNA]</scope>
    <source>
        <strain evidence="3">CRL 75-36-700-3 / race SCCL</strain>
    </source>
</reference>
<proteinExistence type="predicted"/>
<name>E3KIT1_PUCGT</name>
<dbReference type="InParanoid" id="E3KIT1"/>
<dbReference type="RefSeq" id="XP_003328625.1">
    <property type="nucleotide sequence ID" value="XM_003328577.2"/>
</dbReference>
<dbReference type="Proteomes" id="UP000008783">
    <property type="component" value="Unassembled WGS sequence"/>
</dbReference>
<evidence type="ECO:0000256" key="1">
    <source>
        <dbReference type="SAM" id="MobiDB-lite"/>
    </source>
</evidence>
<keyword evidence="3" id="KW-1185">Reference proteome</keyword>
<reference key="1">
    <citation type="submission" date="2007-01" db="EMBL/GenBank/DDBJ databases">
        <title>The Genome Sequence of Puccinia graminis f. sp. tritici Strain CRL 75-36-700-3.</title>
        <authorList>
            <consortium name="The Broad Institute Genome Sequencing Platform"/>
            <person name="Birren B."/>
            <person name="Lander E."/>
            <person name="Galagan J."/>
            <person name="Nusbaum C."/>
            <person name="Devon K."/>
            <person name="Cuomo C."/>
            <person name="Jaffe D."/>
            <person name="Butler J."/>
            <person name="Alvarez P."/>
            <person name="Gnerre S."/>
            <person name="Grabherr M."/>
            <person name="Mauceli E."/>
            <person name="Brockman W."/>
            <person name="Young S."/>
            <person name="LaButti K."/>
            <person name="Sykes S."/>
            <person name="DeCaprio D."/>
            <person name="Crawford M."/>
            <person name="Koehrsen M."/>
            <person name="Engels R."/>
            <person name="Montgomery P."/>
            <person name="Pearson M."/>
            <person name="Howarth C."/>
            <person name="Larson L."/>
            <person name="White J."/>
            <person name="Zeng Q."/>
            <person name="Kodira C."/>
            <person name="Yandava C."/>
            <person name="Alvarado L."/>
            <person name="O'Leary S."/>
            <person name="Szabo L."/>
            <person name="Dean R."/>
            <person name="Schein J."/>
        </authorList>
    </citation>
    <scope>NUCLEOTIDE SEQUENCE</scope>
    <source>
        <strain>CRL 75-36-700-3</strain>
    </source>
</reference>
<accession>E3KIT1</accession>
<sequence>MLSWITSLATSSPDSSALHNHHRPVFNPYLVQISLIMHIKSVTAICCLASYALGMPMESKELAAGSKLGSESKGAKTNKPPDAERCHNCGCVLTEEDTAPPPKEKIKGSKSTKSKPKK</sequence>
<dbReference type="HOGENOM" id="CLU_2074301_0_0_1"/>
<dbReference type="GeneID" id="10545466"/>
<feature type="compositionally biased region" description="Basic residues" evidence="1">
    <location>
        <begin position="108"/>
        <end position="118"/>
    </location>
</feature>
<feature type="region of interest" description="Disordered" evidence="1">
    <location>
        <begin position="63"/>
        <end position="118"/>
    </location>
</feature>
<dbReference type="AlphaFoldDB" id="E3KIT1"/>
<evidence type="ECO:0000313" key="3">
    <source>
        <dbReference type="Proteomes" id="UP000008783"/>
    </source>
</evidence>
<evidence type="ECO:0000313" key="2">
    <source>
        <dbReference type="EMBL" id="EFP84206.1"/>
    </source>
</evidence>